<reference evidence="3" key="1">
    <citation type="journal article" date="2023" name="Genome Biol. Evol.">
        <title>First Whole Genome Sequence and Flow Cytometry Genome Size Data for the Lichen-Forming Fungus Ramalina farinacea (Ascomycota).</title>
        <authorList>
            <person name="Llewellyn T."/>
            <person name="Mian S."/>
            <person name="Hill R."/>
            <person name="Leitch I.J."/>
            <person name="Gaya E."/>
        </authorList>
    </citation>
    <scope>NUCLEOTIDE SEQUENCE</scope>
    <source>
        <strain evidence="3">LIQ254RAFAR</strain>
    </source>
</reference>
<feature type="compositionally biased region" description="Low complexity" evidence="1">
    <location>
        <begin position="28"/>
        <end position="48"/>
    </location>
</feature>
<feature type="domain" description="DUF7924" evidence="2">
    <location>
        <begin position="243"/>
        <end position="410"/>
    </location>
</feature>
<protein>
    <recommendedName>
        <fullName evidence="2">DUF7924 domain-containing protein</fullName>
    </recommendedName>
</protein>
<sequence>MSHSIDSPDNTRAIAWVSDLNPSSFRNPESPSTLSPSSHTSDPSPSKTSRGKRKRSNSGNEEKQEITPSKIPRLTRQALRTIPGTSSMGKNPSPQKTPTTRKGVSSTEPDHVKSKATVHDTRLALASIGLHYDRPGIKDKYPAFFEVVENHLKVERASAMAAHSAKQCIEYSYENATTNEKSYHEGMKPLVLKDSYTGTSNKRDFAGELKRQEMSFADDDNLISRPDMLFPTCTLPYAGKGLGLTIPKPDWLYGMKQNLYQWPQDRVPDHVRPYVSFGADLDHPFFAIENKGCEGTFEDCENQCMRTGAALVHARRHLNRLADPTATTGLASPPASTSIATGPDPDSFYFTCAWATGMARIFVHWFEDMGPEEEGLMHTTRLKSYLADSEDHLKEFRMVGHNIYDWGIHVNQKAAKAAVAKIVERAKKERAGRT</sequence>
<comment type="caution">
    <text evidence="3">The sequence shown here is derived from an EMBL/GenBank/DDBJ whole genome shotgun (WGS) entry which is preliminary data.</text>
</comment>
<evidence type="ECO:0000313" key="4">
    <source>
        <dbReference type="Proteomes" id="UP001161017"/>
    </source>
</evidence>
<dbReference type="InterPro" id="IPR057684">
    <property type="entry name" value="DUF7924"/>
</dbReference>
<feature type="compositionally biased region" description="Polar residues" evidence="1">
    <location>
        <begin position="83"/>
        <end position="107"/>
    </location>
</feature>
<dbReference type="Proteomes" id="UP001161017">
    <property type="component" value="Unassembled WGS sequence"/>
</dbReference>
<evidence type="ECO:0000256" key="1">
    <source>
        <dbReference type="SAM" id="MobiDB-lite"/>
    </source>
</evidence>
<name>A0AA43QV50_9LECA</name>
<accession>A0AA43QV50</accession>
<dbReference type="Pfam" id="PF25545">
    <property type="entry name" value="DUF7924"/>
    <property type="match status" value="1"/>
</dbReference>
<proteinExistence type="predicted"/>
<gene>
    <name evidence="3" type="ORF">OHK93_003366</name>
</gene>
<dbReference type="AlphaFoldDB" id="A0AA43QV50"/>
<evidence type="ECO:0000259" key="2">
    <source>
        <dbReference type="Pfam" id="PF25545"/>
    </source>
</evidence>
<keyword evidence="4" id="KW-1185">Reference proteome</keyword>
<organism evidence="3 4">
    <name type="scientific">Ramalina farinacea</name>
    <dbReference type="NCBI Taxonomy" id="258253"/>
    <lineage>
        <taxon>Eukaryota</taxon>
        <taxon>Fungi</taxon>
        <taxon>Dikarya</taxon>
        <taxon>Ascomycota</taxon>
        <taxon>Pezizomycotina</taxon>
        <taxon>Lecanoromycetes</taxon>
        <taxon>OSLEUM clade</taxon>
        <taxon>Lecanoromycetidae</taxon>
        <taxon>Lecanorales</taxon>
        <taxon>Lecanorineae</taxon>
        <taxon>Ramalinaceae</taxon>
        <taxon>Ramalina</taxon>
    </lineage>
</organism>
<dbReference type="EMBL" id="JAPUFD010000017">
    <property type="protein sequence ID" value="MDI1492154.1"/>
    <property type="molecule type" value="Genomic_DNA"/>
</dbReference>
<feature type="region of interest" description="Disordered" evidence="1">
    <location>
        <begin position="21"/>
        <end position="116"/>
    </location>
</feature>
<evidence type="ECO:0000313" key="3">
    <source>
        <dbReference type="EMBL" id="MDI1492154.1"/>
    </source>
</evidence>